<dbReference type="EMBL" id="KQ474078">
    <property type="protein sequence ID" value="KPV75389.1"/>
    <property type="molecule type" value="Genomic_DNA"/>
</dbReference>
<dbReference type="InterPro" id="IPR013785">
    <property type="entry name" value="Aldolase_TIM"/>
</dbReference>
<dbReference type="Pfam" id="PF00724">
    <property type="entry name" value="Oxidored_FMN"/>
    <property type="match status" value="1"/>
</dbReference>
<dbReference type="OrthoDB" id="1663137at2759"/>
<dbReference type="STRING" id="578459.A0A194S4E5"/>
<gene>
    <name evidence="7" type="ORF">RHOBADRAFT_43895</name>
</gene>
<dbReference type="Gene3D" id="3.20.20.70">
    <property type="entry name" value="Aldolase class I"/>
    <property type="match status" value="1"/>
</dbReference>
<evidence type="ECO:0000259" key="6">
    <source>
        <dbReference type="Pfam" id="PF00724"/>
    </source>
</evidence>
<keyword evidence="5" id="KW-1133">Transmembrane helix</keyword>
<sequence>MARSTDQDNIACIAQPATLPCGRVLPNRLVKASMEEMLSTELQEALYEVWAEGGWGMLITGNVQVSPAHLGTPFDLAVPPRPVPPSSLSFFARWARSTRPTSSRPRPVAVVQLNHPGRQSMRVLCGRSPSSPALAPSAVPLSVAGPLGRLLWGTPRAMTEGDIDQVVDEFVNAARVVREAGWDGVQLHASHGYLLASFLSPKVNRRTDSYGGTARKRLKLLFRIIDGIRAECPQSDGFCVGIKLNCSDFVKGGLTEQDALDNVKWIAEHGGVDFLEISGGSYESPEFMTPDASPKRPSTFAREAFFDSFSQRARWLLSTLSPSTLPSPIPLILLTGGFRTRSGISRALSTSSKQPPAADLAGLARPAAADPFLPLSLLSPSVPASAARAAAYDSLYGVRWLRVLLGWVAVAGPGLDVLWHTMALRQVALRRAAERKRGVEQVQRTGAGEYELCGFWRMAWRTWVRPVVPNWLGGVAAALLFAVLGRGWKWA</sequence>
<dbReference type="InterPro" id="IPR051799">
    <property type="entry name" value="NADH_flavin_oxidoreductase"/>
</dbReference>
<dbReference type="InterPro" id="IPR001155">
    <property type="entry name" value="OxRdtase_FMN_N"/>
</dbReference>
<keyword evidence="4" id="KW-0560">Oxidoreductase</keyword>
<proteinExistence type="inferred from homology"/>
<evidence type="ECO:0000256" key="2">
    <source>
        <dbReference type="ARBA" id="ARBA00022630"/>
    </source>
</evidence>
<dbReference type="GO" id="GO:0016491">
    <property type="term" value="F:oxidoreductase activity"/>
    <property type="evidence" value="ECO:0007669"/>
    <property type="project" value="UniProtKB-KW"/>
</dbReference>
<evidence type="ECO:0000256" key="3">
    <source>
        <dbReference type="ARBA" id="ARBA00022643"/>
    </source>
</evidence>
<evidence type="ECO:0000256" key="5">
    <source>
        <dbReference type="SAM" id="Phobius"/>
    </source>
</evidence>
<dbReference type="RefSeq" id="XP_018271438.1">
    <property type="nucleotide sequence ID" value="XM_018414310.1"/>
</dbReference>
<feature type="domain" description="NADH:flavin oxidoreductase/NADH oxidase N-terminal" evidence="6">
    <location>
        <begin position="25"/>
        <end position="270"/>
    </location>
</feature>
<evidence type="ECO:0000256" key="1">
    <source>
        <dbReference type="ARBA" id="ARBA00005979"/>
    </source>
</evidence>
<dbReference type="PANTHER" id="PTHR43656:SF2">
    <property type="entry name" value="BINDING OXIDOREDUCTASE, PUTATIVE (AFU_ORTHOLOGUE AFUA_2G08260)-RELATED"/>
    <property type="match status" value="1"/>
</dbReference>
<dbReference type="SUPFAM" id="SSF51395">
    <property type="entry name" value="FMN-linked oxidoreductases"/>
    <property type="match status" value="1"/>
</dbReference>
<protein>
    <recommendedName>
        <fullName evidence="6">NADH:flavin oxidoreductase/NADH oxidase N-terminal domain-containing protein</fullName>
    </recommendedName>
</protein>
<dbReference type="PANTHER" id="PTHR43656">
    <property type="entry name" value="BINDING OXIDOREDUCTASE, PUTATIVE (AFU_ORTHOLOGUE AFUA_2G08260)-RELATED"/>
    <property type="match status" value="1"/>
</dbReference>
<dbReference type="OMA" id="NAMIFKE"/>
<keyword evidence="8" id="KW-1185">Reference proteome</keyword>
<evidence type="ECO:0000313" key="8">
    <source>
        <dbReference type="Proteomes" id="UP000053890"/>
    </source>
</evidence>
<dbReference type="GeneID" id="28974758"/>
<keyword evidence="2" id="KW-0285">Flavoprotein</keyword>
<accession>A0A194S4E5</accession>
<dbReference type="GO" id="GO:0010181">
    <property type="term" value="F:FMN binding"/>
    <property type="evidence" value="ECO:0007669"/>
    <property type="project" value="InterPro"/>
</dbReference>
<keyword evidence="5" id="KW-0472">Membrane</keyword>
<evidence type="ECO:0000313" key="7">
    <source>
        <dbReference type="EMBL" id="KPV75389.1"/>
    </source>
</evidence>
<keyword evidence="3" id="KW-0288">FMN</keyword>
<dbReference type="AlphaFoldDB" id="A0A194S4E5"/>
<dbReference type="Proteomes" id="UP000053890">
    <property type="component" value="Unassembled WGS sequence"/>
</dbReference>
<feature type="transmembrane region" description="Helical" evidence="5">
    <location>
        <begin position="471"/>
        <end position="488"/>
    </location>
</feature>
<name>A0A194S4E5_RHOGW</name>
<organism evidence="7 8">
    <name type="scientific">Rhodotorula graminis (strain WP1)</name>
    <dbReference type="NCBI Taxonomy" id="578459"/>
    <lineage>
        <taxon>Eukaryota</taxon>
        <taxon>Fungi</taxon>
        <taxon>Dikarya</taxon>
        <taxon>Basidiomycota</taxon>
        <taxon>Pucciniomycotina</taxon>
        <taxon>Microbotryomycetes</taxon>
        <taxon>Sporidiobolales</taxon>
        <taxon>Sporidiobolaceae</taxon>
        <taxon>Rhodotorula</taxon>
    </lineage>
</organism>
<evidence type="ECO:0000256" key="4">
    <source>
        <dbReference type="ARBA" id="ARBA00023002"/>
    </source>
</evidence>
<reference evidence="7 8" key="1">
    <citation type="journal article" date="2015" name="Front. Microbiol.">
        <title>Genome sequence of the plant growth promoting endophytic yeast Rhodotorula graminis WP1.</title>
        <authorList>
            <person name="Firrincieli A."/>
            <person name="Otillar R."/>
            <person name="Salamov A."/>
            <person name="Schmutz J."/>
            <person name="Khan Z."/>
            <person name="Redman R.S."/>
            <person name="Fleck N.D."/>
            <person name="Lindquist E."/>
            <person name="Grigoriev I.V."/>
            <person name="Doty S.L."/>
        </authorList>
    </citation>
    <scope>NUCLEOTIDE SEQUENCE [LARGE SCALE GENOMIC DNA]</scope>
    <source>
        <strain evidence="7 8">WP1</strain>
    </source>
</reference>
<comment type="similarity">
    <text evidence="1">Belongs to the NADH:flavin oxidoreductase/NADH oxidase family.</text>
</comment>
<keyword evidence="5" id="KW-0812">Transmembrane</keyword>